<sequence>MSDLKQKTVKGIAFLGAGKSFGRIISFVNTLVLARILSPEDYGLMAMAMVVSGFVAFFNEIGLGSAIVQRKQVSQVQLVGCFYIAMVISVLLYFATYWAAPLANDLYDNDKVGALLQVIALGFILGAVKTVPEALLRREMKFMHISAIEFVSILIHCGTTLALALMGWETWSLVYGMLAGELFRTIAMFAASRWLPTNGGKLSEAIDLMKFGATVTYSRITWYIYSNAQTLILGKVSGDRATGVFTMAQTLAFLPSQHITTLVIQVASPLFARLQEDTKSLNAAILKLTSGLALIAFPVLMGMVLTADELVSVLLGPDWSEVTLPLQLLCVMSACKSIDPLLTQALISIGRADITARYTTLCAVMIPLGVYIGAVNWDIVGASAALAITYPVLMVVLLLITRRYYALSMRQYAQHLAAPVSACLAMAVAIMGIEFALNTWLNVNDFIMLCVKVAVGVLSYCLWLIYTQPKSMQLLHSVLTDLGISEQKLERWPFNQANVR</sequence>
<name>A0AA42B9L9_9GAMM</name>
<keyword evidence="4 7" id="KW-0812">Transmembrane</keyword>
<feature type="transmembrane region" description="Helical" evidence="7">
    <location>
        <begin position="21"/>
        <end position="38"/>
    </location>
</feature>
<dbReference type="EMBL" id="JAMQGP010000011">
    <property type="protein sequence ID" value="MCM2681503.1"/>
    <property type="molecule type" value="Genomic_DNA"/>
</dbReference>
<protein>
    <submittedName>
        <fullName evidence="8">Lipopolysaccharide biosynthesis protein</fullName>
    </submittedName>
</protein>
<dbReference type="InterPro" id="IPR050833">
    <property type="entry name" value="Poly_Biosynth_Transport"/>
</dbReference>
<feature type="transmembrane region" description="Helical" evidence="7">
    <location>
        <begin position="80"/>
        <end position="100"/>
    </location>
</feature>
<comment type="subcellular location">
    <subcellularLocation>
        <location evidence="1">Cell membrane</location>
        <topology evidence="1">Multi-pass membrane protein</topology>
    </subcellularLocation>
</comment>
<comment type="similarity">
    <text evidence="2">Belongs to the polysaccharide synthase family.</text>
</comment>
<evidence type="ECO:0000256" key="1">
    <source>
        <dbReference type="ARBA" id="ARBA00004651"/>
    </source>
</evidence>
<keyword evidence="9" id="KW-1185">Reference proteome</keyword>
<evidence type="ECO:0000313" key="9">
    <source>
        <dbReference type="Proteomes" id="UP001165393"/>
    </source>
</evidence>
<evidence type="ECO:0000256" key="3">
    <source>
        <dbReference type="ARBA" id="ARBA00022475"/>
    </source>
</evidence>
<keyword evidence="3" id="KW-1003">Cell membrane</keyword>
<feature type="transmembrane region" description="Helical" evidence="7">
    <location>
        <begin position="446"/>
        <end position="466"/>
    </location>
</feature>
<dbReference type="Proteomes" id="UP001165393">
    <property type="component" value="Unassembled WGS sequence"/>
</dbReference>
<feature type="transmembrane region" description="Helical" evidence="7">
    <location>
        <begin position="379"/>
        <end position="400"/>
    </location>
</feature>
<dbReference type="PANTHER" id="PTHR30250:SF10">
    <property type="entry name" value="LIPOPOLYSACCHARIDE BIOSYNTHESIS PROTEIN WZXC"/>
    <property type="match status" value="1"/>
</dbReference>
<evidence type="ECO:0000313" key="8">
    <source>
        <dbReference type="EMBL" id="MCM2681503.1"/>
    </source>
</evidence>
<dbReference type="PANTHER" id="PTHR30250">
    <property type="entry name" value="PST FAMILY PREDICTED COLANIC ACID TRANSPORTER"/>
    <property type="match status" value="1"/>
</dbReference>
<dbReference type="RefSeq" id="WP_251262984.1">
    <property type="nucleotide sequence ID" value="NZ_JAMQGP010000011.1"/>
</dbReference>
<reference evidence="8 9" key="1">
    <citation type="journal article" date="2013" name="Antonie Van Leeuwenhoek">
        <title>Echinimonas agarilytica gen. nov., sp. nov., a new gammaproteobacterium isolated from the sea urchin Strongylocentrotus intermedius.</title>
        <authorList>
            <person name="Nedashkovskaya O.I."/>
            <person name="Stenkova A.M."/>
            <person name="Zhukova N.V."/>
            <person name="Van Trappen S."/>
            <person name="Lee J.S."/>
            <person name="Kim S.B."/>
        </authorList>
    </citation>
    <scope>NUCLEOTIDE SEQUENCE [LARGE SCALE GENOMIC DNA]</scope>
    <source>
        <strain evidence="8 9">KMM 6351</strain>
    </source>
</reference>
<gene>
    <name evidence="8" type="ORF">NAF29_17795</name>
</gene>
<evidence type="ECO:0000256" key="5">
    <source>
        <dbReference type="ARBA" id="ARBA00022989"/>
    </source>
</evidence>
<evidence type="ECO:0000256" key="4">
    <source>
        <dbReference type="ARBA" id="ARBA00022692"/>
    </source>
</evidence>
<feature type="transmembrane region" description="Helical" evidence="7">
    <location>
        <begin position="284"/>
        <end position="304"/>
    </location>
</feature>
<proteinExistence type="inferred from homology"/>
<evidence type="ECO:0000256" key="6">
    <source>
        <dbReference type="ARBA" id="ARBA00023136"/>
    </source>
</evidence>
<keyword evidence="6 7" id="KW-0472">Membrane</keyword>
<dbReference type="AlphaFoldDB" id="A0AA42B9L9"/>
<organism evidence="8 9">
    <name type="scientific">Echinimonas agarilytica</name>
    <dbReference type="NCBI Taxonomy" id="1215918"/>
    <lineage>
        <taxon>Bacteria</taxon>
        <taxon>Pseudomonadati</taxon>
        <taxon>Pseudomonadota</taxon>
        <taxon>Gammaproteobacteria</taxon>
        <taxon>Alteromonadales</taxon>
        <taxon>Echinimonadaceae</taxon>
        <taxon>Echinimonas</taxon>
    </lineage>
</organism>
<accession>A0AA42B9L9</accession>
<feature type="transmembrane region" description="Helical" evidence="7">
    <location>
        <begin position="112"/>
        <end position="131"/>
    </location>
</feature>
<feature type="transmembrane region" description="Helical" evidence="7">
    <location>
        <begin position="412"/>
        <end position="434"/>
    </location>
</feature>
<keyword evidence="5 7" id="KW-1133">Transmembrane helix</keyword>
<feature type="transmembrane region" description="Helical" evidence="7">
    <location>
        <begin position="44"/>
        <end position="68"/>
    </location>
</feature>
<evidence type="ECO:0000256" key="2">
    <source>
        <dbReference type="ARBA" id="ARBA00007430"/>
    </source>
</evidence>
<dbReference type="GO" id="GO:0005886">
    <property type="term" value="C:plasma membrane"/>
    <property type="evidence" value="ECO:0007669"/>
    <property type="project" value="UniProtKB-SubCell"/>
</dbReference>
<comment type="caution">
    <text evidence="8">The sequence shown here is derived from an EMBL/GenBank/DDBJ whole genome shotgun (WGS) entry which is preliminary data.</text>
</comment>
<feature type="transmembrane region" description="Helical" evidence="7">
    <location>
        <begin position="143"/>
        <end position="166"/>
    </location>
</feature>
<dbReference type="Pfam" id="PF13440">
    <property type="entry name" value="Polysacc_synt_3"/>
    <property type="match status" value="1"/>
</dbReference>
<evidence type="ECO:0000256" key="7">
    <source>
        <dbReference type="SAM" id="Phobius"/>
    </source>
</evidence>
<dbReference type="CDD" id="cd13127">
    <property type="entry name" value="MATE_tuaB_like"/>
    <property type="match status" value="1"/>
</dbReference>